<dbReference type="NCBIfam" id="NF004630">
    <property type="entry name" value="PRK05974.1"/>
    <property type="match status" value="1"/>
</dbReference>
<keyword evidence="4 6" id="KW-0658">Purine biosynthesis</keyword>
<dbReference type="EMBL" id="DXGG01000127">
    <property type="protein sequence ID" value="HIW87383.1"/>
    <property type="molecule type" value="Genomic_DNA"/>
</dbReference>
<dbReference type="SUPFAM" id="SSF82697">
    <property type="entry name" value="PurS-like"/>
    <property type="match status" value="1"/>
</dbReference>
<evidence type="ECO:0000256" key="1">
    <source>
        <dbReference type="ARBA" id="ARBA00022490"/>
    </source>
</evidence>
<dbReference type="GO" id="GO:0005737">
    <property type="term" value="C:cytoplasm"/>
    <property type="evidence" value="ECO:0007669"/>
    <property type="project" value="UniProtKB-SubCell"/>
</dbReference>
<reference evidence="7" key="2">
    <citation type="submission" date="2021-04" db="EMBL/GenBank/DDBJ databases">
        <authorList>
            <person name="Gilroy R."/>
        </authorList>
    </citation>
    <scope>NUCLEOTIDE SEQUENCE</scope>
    <source>
        <strain evidence="7">Gambia16-930</strain>
    </source>
</reference>
<accession>A0A9D1RHV3</accession>
<keyword evidence="5 6" id="KW-0067">ATP-binding</keyword>
<dbReference type="Gene3D" id="3.30.1280.10">
    <property type="entry name" value="Phosphoribosylformylglycinamidine synthase subunit PurS"/>
    <property type="match status" value="1"/>
</dbReference>
<dbReference type="GO" id="GO:0006189">
    <property type="term" value="P:'de novo' IMP biosynthetic process"/>
    <property type="evidence" value="ECO:0007669"/>
    <property type="project" value="UniProtKB-UniRule"/>
</dbReference>
<gene>
    <name evidence="6 7" type="primary">purS</name>
    <name evidence="7" type="ORF">IAC47_03820</name>
</gene>
<comment type="subcellular location">
    <subcellularLocation>
        <location evidence="6">Cytoplasm</location>
    </subcellularLocation>
</comment>
<evidence type="ECO:0000256" key="6">
    <source>
        <dbReference type="HAMAP-Rule" id="MF_01926"/>
    </source>
</evidence>
<evidence type="ECO:0000313" key="8">
    <source>
        <dbReference type="Proteomes" id="UP000824267"/>
    </source>
</evidence>
<dbReference type="NCBIfam" id="TIGR00302">
    <property type="entry name" value="phosphoribosylformylglycinamidine synthase subunit PurS"/>
    <property type="match status" value="1"/>
</dbReference>
<name>A0A9D1RHV3_9BACT</name>
<evidence type="ECO:0000256" key="4">
    <source>
        <dbReference type="ARBA" id="ARBA00022755"/>
    </source>
</evidence>
<comment type="similarity">
    <text evidence="6">Belongs to the PurS family.</text>
</comment>
<dbReference type="GO" id="GO:0005524">
    <property type="term" value="F:ATP binding"/>
    <property type="evidence" value="ECO:0007669"/>
    <property type="project" value="UniProtKB-UniRule"/>
</dbReference>
<comment type="catalytic activity">
    <reaction evidence="6">
        <text>N(2)-formyl-N(1)-(5-phospho-beta-D-ribosyl)glycinamide + L-glutamine + ATP + H2O = 2-formamido-N(1)-(5-O-phospho-beta-D-ribosyl)acetamidine + L-glutamate + ADP + phosphate + H(+)</text>
        <dbReference type="Rhea" id="RHEA:17129"/>
        <dbReference type="ChEBI" id="CHEBI:15377"/>
        <dbReference type="ChEBI" id="CHEBI:15378"/>
        <dbReference type="ChEBI" id="CHEBI:29985"/>
        <dbReference type="ChEBI" id="CHEBI:30616"/>
        <dbReference type="ChEBI" id="CHEBI:43474"/>
        <dbReference type="ChEBI" id="CHEBI:58359"/>
        <dbReference type="ChEBI" id="CHEBI:147286"/>
        <dbReference type="ChEBI" id="CHEBI:147287"/>
        <dbReference type="ChEBI" id="CHEBI:456216"/>
        <dbReference type="EC" id="6.3.5.3"/>
    </reaction>
</comment>
<organism evidence="7 8">
    <name type="scientific">Candidatus Onthomorpha intestinigallinarum</name>
    <dbReference type="NCBI Taxonomy" id="2840880"/>
    <lineage>
        <taxon>Bacteria</taxon>
        <taxon>Pseudomonadati</taxon>
        <taxon>Bacteroidota</taxon>
        <taxon>Bacteroidia</taxon>
        <taxon>Bacteroidales</taxon>
        <taxon>Candidatus Onthomorpha</taxon>
    </lineage>
</organism>
<comment type="subunit">
    <text evidence="6">Part of the FGAM synthase complex composed of 1 PurL, 1 PurQ and 2 PurS subunits.</text>
</comment>
<proteinExistence type="inferred from homology"/>
<dbReference type="Pfam" id="PF02700">
    <property type="entry name" value="PurS"/>
    <property type="match status" value="1"/>
</dbReference>
<comment type="pathway">
    <text evidence="6">Purine metabolism; IMP biosynthesis via de novo pathway; 5-amino-1-(5-phospho-D-ribosyl)imidazole from N(2)-formyl-N(1)-(5-phospho-D-ribosyl)glycinamide: step 1/2.</text>
</comment>
<comment type="function">
    <text evidence="6">Part of the phosphoribosylformylglycinamidine synthase complex involved in the purines biosynthetic pathway. Catalyzes the ATP-dependent conversion of formylglycinamide ribonucleotide (FGAR) and glutamine to yield formylglycinamidine ribonucleotide (FGAM) and glutamate. The FGAM synthase complex is composed of three subunits. PurQ produces an ammonia molecule by converting glutamine to glutamate. PurL transfers the ammonia molecule to FGAR to form FGAM in an ATP-dependent manner. PurS interacts with PurQ and PurL and is thought to assist in the transfer of the ammonia molecule from PurQ to PurL.</text>
</comment>
<keyword evidence="1 6" id="KW-0963">Cytoplasm</keyword>
<dbReference type="Proteomes" id="UP000824267">
    <property type="component" value="Unassembled WGS sequence"/>
</dbReference>
<evidence type="ECO:0000256" key="3">
    <source>
        <dbReference type="ARBA" id="ARBA00022741"/>
    </source>
</evidence>
<dbReference type="InterPro" id="IPR036604">
    <property type="entry name" value="PurS-like_sf"/>
</dbReference>
<dbReference type="AlphaFoldDB" id="A0A9D1RHV3"/>
<evidence type="ECO:0000256" key="2">
    <source>
        <dbReference type="ARBA" id="ARBA00022598"/>
    </source>
</evidence>
<evidence type="ECO:0000313" key="7">
    <source>
        <dbReference type="EMBL" id="HIW87383.1"/>
    </source>
</evidence>
<dbReference type="HAMAP" id="MF_01926">
    <property type="entry name" value="PurS"/>
    <property type="match status" value="1"/>
</dbReference>
<protein>
    <recommendedName>
        <fullName evidence="6">Phosphoribosylformylglycinamidine synthase subunit PurS</fullName>
        <shortName evidence="6">FGAM synthase</shortName>
        <ecNumber evidence="6">6.3.5.3</ecNumber>
    </recommendedName>
    <alternativeName>
        <fullName evidence="6">Formylglycinamide ribonucleotide amidotransferase subunit III</fullName>
        <shortName evidence="6">FGAR amidotransferase III</shortName>
        <shortName evidence="6">FGAR-AT III</shortName>
    </alternativeName>
    <alternativeName>
        <fullName evidence="6">Phosphoribosylformylglycinamidine synthase subunit III</fullName>
    </alternativeName>
</protein>
<sequence length="83" mass="9283">MKFNAEINIMPLKALLDPQGKAVTSSMQNIGLGVISNVRIGKHITLEIEAADEKEANMKIEKACKELLYNPIMESYSFTLKKE</sequence>
<keyword evidence="2 6" id="KW-0436">Ligase</keyword>
<keyword evidence="3 6" id="KW-0547">Nucleotide-binding</keyword>
<dbReference type="GO" id="GO:0004642">
    <property type="term" value="F:phosphoribosylformylglycinamidine synthase activity"/>
    <property type="evidence" value="ECO:0007669"/>
    <property type="project" value="UniProtKB-UniRule"/>
</dbReference>
<reference evidence="7" key="1">
    <citation type="journal article" date="2021" name="PeerJ">
        <title>Extensive microbial diversity within the chicken gut microbiome revealed by metagenomics and culture.</title>
        <authorList>
            <person name="Gilroy R."/>
            <person name="Ravi A."/>
            <person name="Getino M."/>
            <person name="Pursley I."/>
            <person name="Horton D.L."/>
            <person name="Alikhan N.F."/>
            <person name="Baker D."/>
            <person name="Gharbi K."/>
            <person name="Hall N."/>
            <person name="Watson M."/>
            <person name="Adriaenssens E.M."/>
            <person name="Foster-Nyarko E."/>
            <person name="Jarju S."/>
            <person name="Secka A."/>
            <person name="Antonio M."/>
            <person name="Oren A."/>
            <person name="Chaudhuri R.R."/>
            <person name="La Ragione R."/>
            <person name="Hildebrand F."/>
            <person name="Pallen M.J."/>
        </authorList>
    </citation>
    <scope>NUCLEOTIDE SEQUENCE</scope>
    <source>
        <strain evidence="7">Gambia16-930</strain>
    </source>
</reference>
<dbReference type="PANTHER" id="PTHR34696:SF1">
    <property type="entry name" value="PHOSPHORIBOSYLFORMYLGLYCINAMIDINE SYNTHASE SUBUNIT PURS"/>
    <property type="match status" value="1"/>
</dbReference>
<dbReference type="InterPro" id="IPR003850">
    <property type="entry name" value="PurS"/>
</dbReference>
<dbReference type="EC" id="6.3.5.3" evidence="6"/>
<comment type="caution">
    <text evidence="7">The sequence shown here is derived from an EMBL/GenBank/DDBJ whole genome shotgun (WGS) entry which is preliminary data.</text>
</comment>
<evidence type="ECO:0000256" key="5">
    <source>
        <dbReference type="ARBA" id="ARBA00022840"/>
    </source>
</evidence>
<dbReference type="PANTHER" id="PTHR34696">
    <property type="entry name" value="PHOSPHORIBOSYLFORMYLGLYCINAMIDINE SYNTHASE SUBUNIT PURS"/>
    <property type="match status" value="1"/>
</dbReference>